<keyword evidence="4" id="KW-1185">Reference proteome</keyword>
<sequence>MKFTTLFLATLVGFVIAGDNDNKEHKKGGHKKNGNLTSQERSCKKMWKLTNIIETSNNQTKMDEIERNHPDRVTKIKEKAAKAQAQVSRLQSNATLQQFCGVYHAHEQLKHQCYEINHVDKISNNIKNKTAVDEASKHKNRTADQVKQKWQKEVDHVKTLQSNKTLVDMCKKMKDGKDSKKGAKQQKNGGSHIQAAGTGALVLSVLAAVLMI</sequence>
<organism evidence="3 4">
    <name type="scientific">Microthyrium microscopicum</name>
    <dbReference type="NCBI Taxonomy" id="703497"/>
    <lineage>
        <taxon>Eukaryota</taxon>
        <taxon>Fungi</taxon>
        <taxon>Dikarya</taxon>
        <taxon>Ascomycota</taxon>
        <taxon>Pezizomycotina</taxon>
        <taxon>Dothideomycetes</taxon>
        <taxon>Dothideomycetes incertae sedis</taxon>
        <taxon>Microthyriales</taxon>
        <taxon>Microthyriaceae</taxon>
        <taxon>Microthyrium</taxon>
    </lineage>
</organism>
<dbReference type="OrthoDB" id="5243723at2759"/>
<feature type="signal peptide" evidence="2">
    <location>
        <begin position="1"/>
        <end position="17"/>
    </location>
</feature>
<proteinExistence type="predicted"/>
<name>A0A6A6UGL7_9PEZI</name>
<feature type="region of interest" description="Disordered" evidence="1">
    <location>
        <begin position="19"/>
        <end position="39"/>
    </location>
</feature>
<keyword evidence="2" id="KW-0732">Signal</keyword>
<dbReference type="AlphaFoldDB" id="A0A6A6UGL7"/>
<accession>A0A6A6UGL7</accession>
<evidence type="ECO:0000313" key="4">
    <source>
        <dbReference type="Proteomes" id="UP000799302"/>
    </source>
</evidence>
<reference evidence="3" key="1">
    <citation type="journal article" date="2020" name="Stud. Mycol.">
        <title>101 Dothideomycetes genomes: a test case for predicting lifestyles and emergence of pathogens.</title>
        <authorList>
            <person name="Haridas S."/>
            <person name="Albert R."/>
            <person name="Binder M."/>
            <person name="Bloem J."/>
            <person name="Labutti K."/>
            <person name="Salamov A."/>
            <person name="Andreopoulos B."/>
            <person name="Baker S."/>
            <person name="Barry K."/>
            <person name="Bills G."/>
            <person name="Bluhm B."/>
            <person name="Cannon C."/>
            <person name="Castanera R."/>
            <person name="Culley D."/>
            <person name="Daum C."/>
            <person name="Ezra D."/>
            <person name="Gonzalez J."/>
            <person name="Henrissat B."/>
            <person name="Kuo A."/>
            <person name="Liang C."/>
            <person name="Lipzen A."/>
            <person name="Lutzoni F."/>
            <person name="Magnuson J."/>
            <person name="Mondo S."/>
            <person name="Nolan M."/>
            <person name="Ohm R."/>
            <person name="Pangilinan J."/>
            <person name="Park H.-J."/>
            <person name="Ramirez L."/>
            <person name="Alfaro M."/>
            <person name="Sun H."/>
            <person name="Tritt A."/>
            <person name="Yoshinaga Y."/>
            <person name="Zwiers L.-H."/>
            <person name="Turgeon B."/>
            <person name="Goodwin S."/>
            <person name="Spatafora J."/>
            <person name="Crous P."/>
            <person name="Grigoriev I."/>
        </authorList>
    </citation>
    <scope>NUCLEOTIDE SEQUENCE</scope>
    <source>
        <strain evidence="3">CBS 115976</strain>
    </source>
</reference>
<protein>
    <submittedName>
        <fullName evidence="3">Uncharacterized protein</fullName>
    </submittedName>
</protein>
<gene>
    <name evidence="3" type="ORF">BT63DRAFT_469825</name>
</gene>
<evidence type="ECO:0000256" key="1">
    <source>
        <dbReference type="SAM" id="MobiDB-lite"/>
    </source>
</evidence>
<dbReference type="EMBL" id="MU004234">
    <property type="protein sequence ID" value="KAF2670228.1"/>
    <property type="molecule type" value="Genomic_DNA"/>
</dbReference>
<evidence type="ECO:0000256" key="2">
    <source>
        <dbReference type="SAM" id="SignalP"/>
    </source>
</evidence>
<evidence type="ECO:0000313" key="3">
    <source>
        <dbReference type="EMBL" id="KAF2670228.1"/>
    </source>
</evidence>
<feature type="chain" id="PRO_5025545709" evidence="2">
    <location>
        <begin position="18"/>
        <end position="212"/>
    </location>
</feature>
<dbReference type="Proteomes" id="UP000799302">
    <property type="component" value="Unassembled WGS sequence"/>
</dbReference>